<dbReference type="SUPFAM" id="SSF102114">
    <property type="entry name" value="Radical SAM enzymes"/>
    <property type="match status" value="1"/>
</dbReference>
<keyword evidence="6" id="KW-0411">Iron-sulfur</keyword>
<reference evidence="8" key="2">
    <citation type="journal article" date="2021" name="PeerJ">
        <title>Extensive microbial diversity within the chicken gut microbiome revealed by metagenomics and culture.</title>
        <authorList>
            <person name="Gilroy R."/>
            <person name="Ravi A."/>
            <person name="Getino M."/>
            <person name="Pursley I."/>
            <person name="Horton D.L."/>
            <person name="Alikhan N.F."/>
            <person name="Baker D."/>
            <person name="Gharbi K."/>
            <person name="Hall N."/>
            <person name="Watson M."/>
            <person name="Adriaenssens E.M."/>
            <person name="Foster-Nyarko E."/>
            <person name="Jarju S."/>
            <person name="Secka A."/>
            <person name="Antonio M."/>
            <person name="Oren A."/>
            <person name="Chaudhuri R.R."/>
            <person name="La Ragione R."/>
            <person name="Hildebrand F."/>
            <person name="Pallen M.J."/>
        </authorList>
    </citation>
    <scope>NUCLEOTIDE SEQUENCE</scope>
    <source>
        <strain evidence="8">F1-3629</strain>
    </source>
</reference>
<feature type="domain" description="Radical SAM core" evidence="7">
    <location>
        <begin position="25"/>
        <end position="239"/>
    </location>
</feature>
<dbReference type="InterPro" id="IPR017200">
    <property type="entry name" value="PqqE-like"/>
</dbReference>
<protein>
    <submittedName>
        <fullName evidence="8">TIGR04133 family radical SAM/SPASM protein</fullName>
    </submittedName>
</protein>
<reference evidence="8" key="1">
    <citation type="submission" date="2020-10" db="EMBL/GenBank/DDBJ databases">
        <authorList>
            <person name="Gilroy R."/>
        </authorList>
    </citation>
    <scope>NUCLEOTIDE SEQUENCE</scope>
    <source>
        <strain evidence="8">F1-3629</strain>
    </source>
</reference>
<dbReference type="SMART" id="SM00729">
    <property type="entry name" value="Elp3"/>
    <property type="match status" value="1"/>
</dbReference>
<comment type="cofactor">
    <cofactor evidence="1">
        <name>[4Fe-4S] cluster</name>
        <dbReference type="ChEBI" id="CHEBI:49883"/>
    </cofactor>
</comment>
<evidence type="ECO:0000256" key="3">
    <source>
        <dbReference type="ARBA" id="ARBA00022691"/>
    </source>
</evidence>
<dbReference type="PANTHER" id="PTHR11228">
    <property type="entry name" value="RADICAL SAM DOMAIN PROTEIN"/>
    <property type="match status" value="1"/>
</dbReference>
<dbReference type="InterPro" id="IPR023885">
    <property type="entry name" value="4Fe4S-binding_SPASM_dom"/>
</dbReference>
<dbReference type="SFLD" id="SFLDG01067">
    <property type="entry name" value="SPASM/twitch_domain_containing"/>
    <property type="match status" value="1"/>
</dbReference>
<keyword evidence="4" id="KW-0479">Metal-binding</keyword>
<accession>A0A940DPB3</accession>
<dbReference type="PANTHER" id="PTHR11228:SF7">
    <property type="entry name" value="PQQA PEPTIDE CYCLASE"/>
    <property type="match status" value="1"/>
</dbReference>
<dbReference type="Pfam" id="PF13186">
    <property type="entry name" value="SPASM"/>
    <property type="match status" value="1"/>
</dbReference>
<dbReference type="PIRSF" id="PIRSF037420">
    <property type="entry name" value="PQQ_syn_pqqE"/>
    <property type="match status" value="1"/>
</dbReference>
<keyword evidence="2" id="KW-0004">4Fe-4S</keyword>
<comment type="caution">
    <text evidence="8">The sequence shown here is derived from an EMBL/GenBank/DDBJ whole genome shotgun (WGS) entry which is preliminary data.</text>
</comment>
<dbReference type="NCBIfam" id="TIGR04133">
    <property type="entry name" value="rSAM_w_lipo"/>
    <property type="match status" value="1"/>
</dbReference>
<dbReference type="GO" id="GO:0046872">
    <property type="term" value="F:metal ion binding"/>
    <property type="evidence" value="ECO:0007669"/>
    <property type="project" value="UniProtKB-KW"/>
</dbReference>
<gene>
    <name evidence="8" type="ORF">IAC07_07355</name>
</gene>
<dbReference type="NCBIfam" id="TIGR04085">
    <property type="entry name" value="rSAM_more_4Fe4S"/>
    <property type="match status" value="1"/>
</dbReference>
<dbReference type="InterPro" id="IPR013785">
    <property type="entry name" value="Aldolase_TIM"/>
</dbReference>
<organism evidence="8 9">
    <name type="scientific">Candidatus Cryptobacteroides gallistercoris</name>
    <dbReference type="NCBI Taxonomy" id="2840765"/>
    <lineage>
        <taxon>Bacteria</taxon>
        <taxon>Pseudomonadati</taxon>
        <taxon>Bacteroidota</taxon>
        <taxon>Bacteroidia</taxon>
        <taxon>Bacteroidales</taxon>
        <taxon>Candidatus Cryptobacteroides</taxon>
    </lineage>
</organism>
<evidence type="ECO:0000313" key="8">
    <source>
        <dbReference type="EMBL" id="MBO8454519.1"/>
    </source>
</evidence>
<dbReference type="InterPro" id="IPR026404">
    <property type="entry name" value="rSAM_w_lipo"/>
</dbReference>
<dbReference type="InterPro" id="IPR058240">
    <property type="entry name" value="rSAM_sf"/>
</dbReference>
<proteinExistence type="predicted"/>
<evidence type="ECO:0000256" key="1">
    <source>
        <dbReference type="ARBA" id="ARBA00001966"/>
    </source>
</evidence>
<name>A0A940DPB3_9BACT</name>
<dbReference type="Gene3D" id="3.20.20.70">
    <property type="entry name" value="Aldolase class I"/>
    <property type="match status" value="1"/>
</dbReference>
<evidence type="ECO:0000256" key="5">
    <source>
        <dbReference type="ARBA" id="ARBA00023004"/>
    </source>
</evidence>
<dbReference type="Pfam" id="PF04055">
    <property type="entry name" value="Radical_SAM"/>
    <property type="match status" value="1"/>
</dbReference>
<evidence type="ECO:0000313" key="9">
    <source>
        <dbReference type="Proteomes" id="UP000771749"/>
    </source>
</evidence>
<evidence type="ECO:0000256" key="2">
    <source>
        <dbReference type="ARBA" id="ARBA00022485"/>
    </source>
</evidence>
<dbReference type="InterPro" id="IPR006638">
    <property type="entry name" value="Elp3/MiaA/NifB-like_rSAM"/>
</dbReference>
<keyword evidence="3" id="KW-0949">S-adenosyl-L-methionine</keyword>
<dbReference type="InterPro" id="IPR050377">
    <property type="entry name" value="Radical_SAM_PqqE_MftC-like"/>
</dbReference>
<dbReference type="InterPro" id="IPR007197">
    <property type="entry name" value="rSAM"/>
</dbReference>
<dbReference type="GO" id="GO:0051539">
    <property type="term" value="F:4 iron, 4 sulfur cluster binding"/>
    <property type="evidence" value="ECO:0007669"/>
    <property type="project" value="UniProtKB-KW"/>
</dbReference>
<evidence type="ECO:0000259" key="7">
    <source>
        <dbReference type="PROSITE" id="PS51918"/>
    </source>
</evidence>
<dbReference type="PROSITE" id="PS51918">
    <property type="entry name" value="RADICAL_SAM"/>
    <property type="match status" value="1"/>
</dbReference>
<dbReference type="CDD" id="cd01335">
    <property type="entry name" value="Radical_SAM"/>
    <property type="match status" value="1"/>
</dbReference>
<keyword evidence="5" id="KW-0408">Iron</keyword>
<sequence length="354" mass="41226">MTHISIRQRIALELHRQLVKDEQKHHPLRQLFWECTLRCNMHCRHCGSDCHVSSVCGDMPFEDFRKVLLRIKEKYDSRRIMVIMTGGEPLMRQDLEKCGRAIYDMEFPWGIVSNGSMLTPRRFEALLRAGIHSATISLDGFEADHEWMRGVHGSFRTAEQAVKMFVTEHSVKFDVVTCVNNRNYDTLNEFKEYLISLGLKSWRLFTVFPVGRAARDPQLQLDRERFRGLMDFISRTREEGRIMPSYGCEGFLGEYEGRVRDNLYTCQAGLSVASVLADGSISACPSIRSDWHQGNIATDDFTDVWENRFIPYRDRSWMQKDKCASCRWFRYCEGNGMHLRDSDGNLILCHLDRL</sequence>
<dbReference type="SFLD" id="SFLDS00029">
    <property type="entry name" value="Radical_SAM"/>
    <property type="match status" value="1"/>
</dbReference>
<evidence type="ECO:0000256" key="4">
    <source>
        <dbReference type="ARBA" id="ARBA00022723"/>
    </source>
</evidence>
<dbReference type="EMBL" id="JADIMJ010000111">
    <property type="protein sequence ID" value="MBO8454519.1"/>
    <property type="molecule type" value="Genomic_DNA"/>
</dbReference>
<dbReference type="GO" id="GO:0003824">
    <property type="term" value="F:catalytic activity"/>
    <property type="evidence" value="ECO:0007669"/>
    <property type="project" value="InterPro"/>
</dbReference>
<dbReference type="AlphaFoldDB" id="A0A940DPB3"/>
<dbReference type="SFLD" id="SFLDG01386">
    <property type="entry name" value="main_SPASM_domain-containing"/>
    <property type="match status" value="1"/>
</dbReference>
<dbReference type="Proteomes" id="UP000771749">
    <property type="component" value="Unassembled WGS sequence"/>
</dbReference>
<evidence type="ECO:0000256" key="6">
    <source>
        <dbReference type="ARBA" id="ARBA00023014"/>
    </source>
</evidence>